<feature type="non-terminal residue" evidence="1">
    <location>
        <position position="219"/>
    </location>
</feature>
<keyword evidence="2" id="KW-1185">Reference proteome</keyword>
<organism evidence="1 2">
    <name type="scientific">Coemansia guatemalensis</name>
    <dbReference type="NCBI Taxonomy" id="2761395"/>
    <lineage>
        <taxon>Eukaryota</taxon>
        <taxon>Fungi</taxon>
        <taxon>Fungi incertae sedis</taxon>
        <taxon>Zoopagomycota</taxon>
        <taxon>Kickxellomycotina</taxon>
        <taxon>Kickxellomycetes</taxon>
        <taxon>Kickxellales</taxon>
        <taxon>Kickxellaceae</taxon>
        <taxon>Coemansia</taxon>
    </lineage>
</organism>
<evidence type="ECO:0000313" key="1">
    <source>
        <dbReference type="EMBL" id="KAJ2794053.1"/>
    </source>
</evidence>
<accession>A0A9W8HSI1</accession>
<dbReference type="OrthoDB" id="5585985at2759"/>
<dbReference type="Proteomes" id="UP001140094">
    <property type="component" value="Unassembled WGS sequence"/>
</dbReference>
<comment type="caution">
    <text evidence="1">The sequence shown here is derived from an EMBL/GenBank/DDBJ whole genome shotgun (WGS) entry which is preliminary data.</text>
</comment>
<name>A0A9W8HSI1_9FUNG</name>
<proteinExistence type="predicted"/>
<sequence>MDTGDTLNGLSDTWNGVIEYLKANPPTTSDSKTRPLYVLDLSDTQRDLNTSNSMDPALLASGSTLLSTLRRKRTSISLSDDDDNVDNNMEVELDDNTGRQLDGKVDDSHEWAIDKLQAFSRNGSMDASELSDVWRLPGKTLAELCNRYLLLDERGDSAFAQFIDTIVSDTGVSLANQLIILRHISSSKWFTNGEAIPAVVNSQIISLLHPHSEAIVGGL</sequence>
<evidence type="ECO:0000313" key="2">
    <source>
        <dbReference type="Proteomes" id="UP001140094"/>
    </source>
</evidence>
<dbReference type="AlphaFoldDB" id="A0A9W8HSI1"/>
<protein>
    <submittedName>
        <fullName evidence="1">Uncharacterized protein</fullName>
    </submittedName>
</protein>
<gene>
    <name evidence="1" type="ORF">H4R20_006351</name>
</gene>
<dbReference type="EMBL" id="JANBUO010002670">
    <property type="protein sequence ID" value="KAJ2794053.1"/>
    <property type="molecule type" value="Genomic_DNA"/>
</dbReference>
<reference evidence="1" key="1">
    <citation type="submission" date="2022-07" db="EMBL/GenBank/DDBJ databases">
        <title>Phylogenomic reconstructions and comparative analyses of Kickxellomycotina fungi.</title>
        <authorList>
            <person name="Reynolds N.K."/>
            <person name="Stajich J.E."/>
            <person name="Barry K."/>
            <person name="Grigoriev I.V."/>
            <person name="Crous P."/>
            <person name="Smith M.E."/>
        </authorList>
    </citation>
    <scope>NUCLEOTIDE SEQUENCE</scope>
    <source>
        <strain evidence="1">NRRL 1565</strain>
    </source>
</reference>